<sequence length="556" mass="65625">MGIENLLNFLKPALVERCIAYYRGKTAAVDAMSWLYRGCYSCAQDLNQDIETNDYLYYVLKMLMMLREYEITPILIFDGRNLRAKEKTEQMRKQIKQQNLQKGKELQESGNQEEAKKYFQRCLKIRKKMMYTTFDVLREQDIKYIIAPYEADAQIAHMCLSGQCDFAITEDSDLICYQCPLIVFKLQSNGACFELELSKLKQSRSNRAHIKNDDVRQFLSFKDEQIIDVCIMSGCDYLPSIRGMGIKKALNFMSKYDDITNIILKIKKNKSFNSKIPFEYEKIVKATRLIFQFQTVYCSNTKKWISLNQNKFQQFLSNLQENHFLPLDQIQQLIGEKINEDLQFQFSNGDLDIKTLVFREKVKINFDQLFKRFQRRFENSKQQIIDIETKQRVSQFLQTQDIENLPEFIEKPSINLKEQQFLPPKRQQIQKQEFNIFQLCEEIFDQQDNIIQKNQNNIDHLDIMKEQSVDDDLFNSNRKILQNTKMNQNESDSNQNSSEPQHNPFLIKSKVINTQCLSQIKSNPTLDKSTQKKSQVKSIEKVLKQTQSTIFSFVKK</sequence>
<comment type="cofactor">
    <cofactor evidence="11">
        <name>Mg(2+)</name>
        <dbReference type="ChEBI" id="CHEBI:18420"/>
    </cofactor>
    <text evidence="11">Binds 2 magnesium ions per subunit. They probably participate in the reaction catalyzed by the enzyme. May bind an additional third magnesium ion after substrate binding.</text>
</comment>
<keyword evidence="11" id="KW-0269">Exonuclease</keyword>
<keyword evidence="6 11" id="KW-0378">Hydrolase</keyword>
<dbReference type="CDD" id="cd09901">
    <property type="entry name" value="H3TH_FEN1-like"/>
    <property type="match status" value="1"/>
</dbReference>
<keyword evidence="2" id="KW-0597">Phosphoprotein</keyword>
<dbReference type="InterPro" id="IPR006084">
    <property type="entry name" value="XPG/Rad2"/>
</dbReference>
<dbReference type="GO" id="GO:0017108">
    <property type="term" value="F:5'-flap endonuclease activity"/>
    <property type="evidence" value="ECO:0007669"/>
    <property type="project" value="TreeGrafter"/>
</dbReference>
<dbReference type="CDD" id="cd09857">
    <property type="entry name" value="PIN_EXO1"/>
    <property type="match status" value="1"/>
</dbReference>
<accession>A0A8S1QX98</accession>
<dbReference type="GO" id="GO:0035312">
    <property type="term" value="F:5'-3' DNA exonuclease activity"/>
    <property type="evidence" value="ECO:0007669"/>
    <property type="project" value="UniProtKB-UniRule"/>
</dbReference>
<evidence type="ECO:0000256" key="1">
    <source>
        <dbReference type="ARBA" id="ARBA00004123"/>
    </source>
</evidence>
<keyword evidence="9 11" id="KW-0234">DNA repair</keyword>
<proteinExistence type="inferred from homology"/>
<dbReference type="PANTHER" id="PTHR11081">
    <property type="entry name" value="FLAP ENDONUCLEASE FAMILY MEMBER"/>
    <property type="match status" value="1"/>
</dbReference>
<dbReference type="InterPro" id="IPR044752">
    <property type="entry name" value="PIN-like_EXO1"/>
</dbReference>
<dbReference type="InterPro" id="IPR008918">
    <property type="entry name" value="HhH2"/>
</dbReference>
<keyword evidence="4 11" id="KW-0479">Metal-binding</keyword>
<dbReference type="Proteomes" id="UP000692954">
    <property type="component" value="Unassembled WGS sequence"/>
</dbReference>
<evidence type="ECO:0000259" key="13">
    <source>
        <dbReference type="SMART" id="SM00485"/>
    </source>
</evidence>
<name>A0A8S1QX98_9CILI</name>
<dbReference type="InterPro" id="IPR019974">
    <property type="entry name" value="XPG_CS"/>
</dbReference>
<evidence type="ECO:0000256" key="11">
    <source>
        <dbReference type="RuleBase" id="RU910737"/>
    </source>
</evidence>
<reference evidence="14" key="1">
    <citation type="submission" date="2021-01" db="EMBL/GenBank/DDBJ databases">
        <authorList>
            <consortium name="Genoscope - CEA"/>
            <person name="William W."/>
        </authorList>
    </citation>
    <scope>NUCLEOTIDE SEQUENCE</scope>
</reference>
<keyword evidence="10 11" id="KW-0539">Nucleus</keyword>
<dbReference type="GO" id="GO:0003677">
    <property type="term" value="F:DNA binding"/>
    <property type="evidence" value="ECO:0007669"/>
    <property type="project" value="UniProtKB-UniRule"/>
</dbReference>
<dbReference type="FunFam" id="3.40.50.1010:FF:000002">
    <property type="entry name" value="Exonuclease 1, putative"/>
    <property type="match status" value="1"/>
</dbReference>
<dbReference type="OrthoDB" id="26491at2759"/>
<feature type="domain" description="XPG N-terminal" evidence="13">
    <location>
        <begin position="1"/>
        <end position="99"/>
    </location>
</feature>
<dbReference type="InterPro" id="IPR006085">
    <property type="entry name" value="XPG_DNA_repair_N"/>
</dbReference>
<evidence type="ECO:0000256" key="5">
    <source>
        <dbReference type="ARBA" id="ARBA00022763"/>
    </source>
</evidence>
<dbReference type="SMART" id="SM00485">
    <property type="entry name" value="XPGN"/>
    <property type="match status" value="1"/>
</dbReference>
<dbReference type="Pfam" id="PF00867">
    <property type="entry name" value="XPG_I"/>
    <property type="match status" value="1"/>
</dbReference>
<dbReference type="GO" id="GO:0046872">
    <property type="term" value="F:metal ion binding"/>
    <property type="evidence" value="ECO:0007669"/>
    <property type="project" value="UniProtKB-UniRule"/>
</dbReference>
<evidence type="ECO:0000256" key="9">
    <source>
        <dbReference type="ARBA" id="ARBA00023204"/>
    </source>
</evidence>
<evidence type="ECO:0000313" key="14">
    <source>
        <dbReference type="EMBL" id="CAD8119645.1"/>
    </source>
</evidence>
<evidence type="ECO:0000256" key="6">
    <source>
        <dbReference type="ARBA" id="ARBA00022801"/>
    </source>
</evidence>
<protein>
    <recommendedName>
        <fullName evidence="11">Exonuclease 1</fullName>
        <ecNumber evidence="11">3.1.-.-</ecNumber>
    </recommendedName>
</protein>
<dbReference type="SMART" id="SM00484">
    <property type="entry name" value="XPGI"/>
    <property type="match status" value="1"/>
</dbReference>
<evidence type="ECO:0000256" key="8">
    <source>
        <dbReference type="ARBA" id="ARBA00023128"/>
    </source>
</evidence>
<keyword evidence="3 11" id="KW-0540">Nuclease</keyword>
<keyword evidence="15" id="KW-1185">Reference proteome</keyword>
<comment type="subcellular location">
    <subcellularLocation>
        <location evidence="1 11">Nucleus</location>
    </subcellularLocation>
</comment>
<keyword evidence="8" id="KW-0496">Mitochondrion</keyword>
<comment type="similarity">
    <text evidence="11">Belongs to the XPG/RAD2 endonuclease family. EXO1 subfamily.</text>
</comment>
<evidence type="ECO:0000256" key="10">
    <source>
        <dbReference type="ARBA" id="ARBA00023242"/>
    </source>
</evidence>
<keyword evidence="11" id="KW-0267">Excision nuclease</keyword>
<dbReference type="Pfam" id="PF00752">
    <property type="entry name" value="XPG_N"/>
    <property type="match status" value="1"/>
</dbReference>
<dbReference type="GO" id="GO:0005634">
    <property type="term" value="C:nucleus"/>
    <property type="evidence" value="ECO:0007669"/>
    <property type="project" value="UniProtKB-SubCell"/>
</dbReference>
<dbReference type="SMART" id="SM00279">
    <property type="entry name" value="HhH2"/>
    <property type="match status" value="1"/>
</dbReference>
<keyword evidence="11" id="KW-0228">DNA excision</keyword>
<dbReference type="EC" id="3.1.-.-" evidence="11"/>
<keyword evidence="11" id="KW-0238">DNA-binding</keyword>
<organism evidence="14 15">
    <name type="scientific">Paramecium sonneborni</name>
    <dbReference type="NCBI Taxonomy" id="65129"/>
    <lineage>
        <taxon>Eukaryota</taxon>
        <taxon>Sar</taxon>
        <taxon>Alveolata</taxon>
        <taxon>Ciliophora</taxon>
        <taxon>Intramacronucleata</taxon>
        <taxon>Oligohymenophorea</taxon>
        <taxon>Peniculida</taxon>
        <taxon>Parameciidae</taxon>
        <taxon>Paramecium</taxon>
    </lineage>
</organism>
<dbReference type="AlphaFoldDB" id="A0A8S1QX98"/>
<dbReference type="PROSITE" id="PS00841">
    <property type="entry name" value="XPG_1"/>
    <property type="match status" value="1"/>
</dbReference>
<comment type="function">
    <text evidence="11">5'-&gt;3' double-stranded DNA exonuclease which may also possess a cryptic 3'-&gt;5' double-stranded DNA exonuclease activity. Functions in DNA mismatch repair.</text>
</comment>
<dbReference type="EMBL" id="CAJJDN010000122">
    <property type="protein sequence ID" value="CAD8119645.1"/>
    <property type="molecule type" value="Genomic_DNA"/>
</dbReference>
<feature type="domain" description="XPG-I" evidence="12">
    <location>
        <begin position="138"/>
        <end position="202"/>
    </location>
</feature>
<dbReference type="PANTHER" id="PTHR11081:SF8">
    <property type="entry name" value="EXONUCLEASE 1"/>
    <property type="match status" value="1"/>
</dbReference>
<dbReference type="InterPro" id="IPR006086">
    <property type="entry name" value="XPG-I_dom"/>
</dbReference>
<comment type="caution">
    <text evidence="14">The sequence shown here is derived from an EMBL/GenBank/DDBJ whole genome shotgun (WGS) entry which is preliminary data.</text>
</comment>
<evidence type="ECO:0000313" key="15">
    <source>
        <dbReference type="Proteomes" id="UP000692954"/>
    </source>
</evidence>
<evidence type="ECO:0000259" key="12">
    <source>
        <dbReference type="SMART" id="SM00484"/>
    </source>
</evidence>
<dbReference type="FunFam" id="1.10.150.20:FF:000011">
    <property type="entry name" value="exonuclease 1"/>
    <property type="match status" value="1"/>
</dbReference>
<evidence type="ECO:0000256" key="3">
    <source>
        <dbReference type="ARBA" id="ARBA00022722"/>
    </source>
</evidence>
<evidence type="ECO:0000256" key="2">
    <source>
        <dbReference type="ARBA" id="ARBA00022553"/>
    </source>
</evidence>
<keyword evidence="5 11" id="KW-0227">DNA damage</keyword>
<gene>
    <name evidence="14" type="ORF">PSON_ATCC_30995.1.T1220060</name>
</gene>
<evidence type="ECO:0000256" key="7">
    <source>
        <dbReference type="ARBA" id="ARBA00022842"/>
    </source>
</evidence>
<keyword evidence="7 11" id="KW-0460">Magnesium</keyword>
<evidence type="ECO:0000256" key="4">
    <source>
        <dbReference type="ARBA" id="ARBA00022723"/>
    </source>
</evidence>
<dbReference type="GO" id="GO:0006281">
    <property type="term" value="P:DNA repair"/>
    <property type="evidence" value="ECO:0007669"/>
    <property type="project" value="UniProtKB-UniRule"/>
</dbReference>